<sequence>MDDATRLIANLQDKLAELDQKVATYRQDLADEFTRHSHQLLRDLPESLSATVQGTIARSVHKHRWYGHEHHCNRYIPPRRSRGLVSRIPVTSTRNATTFAATSSTFPSPYPPFSPGWHRRPRPYVRFS</sequence>
<comment type="caution">
    <text evidence="2">The sequence shown here is derived from an EMBL/GenBank/DDBJ whole genome shotgun (WGS) entry which is preliminary data.</text>
</comment>
<keyword evidence="1" id="KW-0175">Coiled coil</keyword>
<dbReference type="Proteomes" id="UP001187682">
    <property type="component" value="Unassembled WGS sequence"/>
</dbReference>
<evidence type="ECO:0000313" key="2">
    <source>
        <dbReference type="EMBL" id="SPO02735.1"/>
    </source>
</evidence>
<gene>
    <name evidence="2" type="ORF">DNG_05410</name>
</gene>
<protein>
    <submittedName>
        <fullName evidence="2">Uncharacterized protein</fullName>
    </submittedName>
</protein>
<evidence type="ECO:0000256" key="1">
    <source>
        <dbReference type="SAM" id="Coils"/>
    </source>
</evidence>
<reference evidence="2" key="1">
    <citation type="submission" date="2018-03" db="EMBL/GenBank/DDBJ databases">
        <authorList>
            <person name="Guldener U."/>
        </authorList>
    </citation>
    <scope>NUCLEOTIDE SEQUENCE</scope>
</reference>
<keyword evidence="3" id="KW-1185">Reference proteome</keyword>
<name>A0AAE8MYA3_9PEZI</name>
<accession>A0AAE8MYA3</accession>
<evidence type="ECO:0000313" key="3">
    <source>
        <dbReference type="Proteomes" id="UP001187682"/>
    </source>
</evidence>
<dbReference type="EMBL" id="ONZQ02000007">
    <property type="protein sequence ID" value="SPO02735.1"/>
    <property type="molecule type" value="Genomic_DNA"/>
</dbReference>
<organism evidence="2 3">
    <name type="scientific">Cephalotrichum gorgonifer</name>
    <dbReference type="NCBI Taxonomy" id="2041049"/>
    <lineage>
        <taxon>Eukaryota</taxon>
        <taxon>Fungi</taxon>
        <taxon>Dikarya</taxon>
        <taxon>Ascomycota</taxon>
        <taxon>Pezizomycotina</taxon>
        <taxon>Sordariomycetes</taxon>
        <taxon>Hypocreomycetidae</taxon>
        <taxon>Microascales</taxon>
        <taxon>Microascaceae</taxon>
        <taxon>Cephalotrichum</taxon>
    </lineage>
</organism>
<feature type="coiled-coil region" evidence="1">
    <location>
        <begin position="1"/>
        <end position="28"/>
    </location>
</feature>
<proteinExistence type="predicted"/>
<dbReference type="AlphaFoldDB" id="A0AAE8MYA3"/>